<evidence type="ECO:0000256" key="4">
    <source>
        <dbReference type="SAM" id="MobiDB-lite"/>
    </source>
</evidence>
<keyword evidence="2" id="KW-0539">Nucleus</keyword>
<proteinExistence type="predicted"/>
<feature type="coiled-coil region" evidence="3">
    <location>
        <begin position="223"/>
        <end position="250"/>
    </location>
</feature>
<dbReference type="InterPro" id="IPR009463">
    <property type="entry name" value="DUF1087"/>
</dbReference>
<feature type="compositionally biased region" description="Basic and acidic residues" evidence="4">
    <location>
        <begin position="36"/>
        <end position="49"/>
    </location>
</feature>
<dbReference type="SMART" id="SM01147">
    <property type="entry name" value="DUF1087"/>
    <property type="match status" value="1"/>
</dbReference>
<dbReference type="GO" id="GO:0016887">
    <property type="term" value="F:ATP hydrolysis activity"/>
    <property type="evidence" value="ECO:0007669"/>
    <property type="project" value="TreeGrafter"/>
</dbReference>
<dbReference type="GO" id="GO:0003677">
    <property type="term" value="F:DNA binding"/>
    <property type="evidence" value="ECO:0007669"/>
    <property type="project" value="TreeGrafter"/>
</dbReference>
<name>A0A426ZED3_ENSVE</name>
<evidence type="ECO:0000256" key="1">
    <source>
        <dbReference type="ARBA" id="ARBA00004123"/>
    </source>
</evidence>
<dbReference type="Proteomes" id="UP000287651">
    <property type="component" value="Unassembled WGS sequence"/>
</dbReference>
<dbReference type="GO" id="GO:0003682">
    <property type="term" value="F:chromatin binding"/>
    <property type="evidence" value="ECO:0007669"/>
    <property type="project" value="TreeGrafter"/>
</dbReference>
<dbReference type="GO" id="GO:0000785">
    <property type="term" value="C:chromatin"/>
    <property type="evidence" value="ECO:0007669"/>
    <property type="project" value="TreeGrafter"/>
</dbReference>
<comment type="caution">
    <text evidence="6">The sequence shown here is derived from an EMBL/GenBank/DDBJ whole genome shotgun (WGS) entry which is preliminary data.</text>
</comment>
<dbReference type="EMBL" id="AMZH03007020">
    <property type="protein sequence ID" value="RRT62344.1"/>
    <property type="molecule type" value="Genomic_DNA"/>
</dbReference>
<dbReference type="InterPro" id="IPR038718">
    <property type="entry name" value="SNF2-like_sf"/>
</dbReference>
<evidence type="ECO:0000259" key="5">
    <source>
        <dbReference type="SMART" id="SM01147"/>
    </source>
</evidence>
<dbReference type="GO" id="GO:0140658">
    <property type="term" value="F:ATP-dependent chromatin remodeler activity"/>
    <property type="evidence" value="ECO:0007669"/>
    <property type="project" value="TreeGrafter"/>
</dbReference>
<gene>
    <name evidence="6" type="ORF">B296_00022151</name>
</gene>
<dbReference type="PANTHER" id="PTHR45623">
    <property type="entry name" value="CHROMODOMAIN-HELICASE-DNA-BINDING PROTEIN 3-RELATED-RELATED"/>
    <property type="match status" value="1"/>
</dbReference>
<evidence type="ECO:0000313" key="6">
    <source>
        <dbReference type="EMBL" id="RRT62344.1"/>
    </source>
</evidence>
<accession>A0A426ZED3</accession>
<protein>
    <recommendedName>
        <fullName evidence="5">DUF1087 domain-containing protein</fullName>
    </recommendedName>
</protein>
<feature type="region of interest" description="Disordered" evidence="4">
    <location>
        <begin position="16"/>
        <end position="49"/>
    </location>
</feature>
<dbReference type="GO" id="GO:0005524">
    <property type="term" value="F:ATP binding"/>
    <property type="evidence" value="ECO:0007669"/>
    <property type="project" value="InterPro"/>
</dbReference>
<keyword evidence="3" id="KW-0175">Coiled coil</keyword>
<dbReference type="Gene3D" id="3.40.50.10810">
    <property type="entry name" value="Tandem AAA-ATPase domain"/>
    <property type="match status" value="1"/>
</dbReference>
<feature type="compositionally biased region" description="Basic residues" evidence="4">
    <location>
        <begin position="328"/>
        <end position="337"/>
    </location>
</feature>
<feature type="domain" description="DUF1087" evidence="5">
    <location>
        <begin position="230"/>
        <end position="294"/>
    </location>
</feature>
<feature type="region of interest" description="Disordered" evidence="4">
    <location>
        <begin position="278"/>
        <end position="337"/>
    </location>
</feature>
<organism evidence="6 7">
    <name type="scientific">Ensete ventricosum</name>
    <name type="common">Abyssinian banana</name>
    <name type="synonym">Musa ensete</name>
    <dbReference type="NCBI Taxonomy" id="4639"/>
    <lineage>
        <taxon>Eukaryota</taxon>
        <taxon>Viridiplantae</taxon>
        <taxon>Streptophyta</taxon>
        <taxon>Embryophyta</taxon>
        <taxon>Tracheophyta</taxon>
        <taxon>Spermatophyta</taxon>
        <taxon>Magnoliopsida</taxon>
        <taxon>Liliopsida</taxon>
        <taxon>Zingiberales</taxon>
        <taxon>Musaceae</taxon>
        <taxon>Ensete</taxon>
    </lineage>
</organism>
<evidence type="ECO:0000313" key="7">
    <source>
        <dbReference type="Proteomes" id="UP000287651"/>
    </source>
</evidence>
<feature type="compositionally biased region" description="Acidic residues" evidence="4">
    <location>
        <begin position="300"/>
        <end position="313"/>
    </location>
</feature>
<dbReference type="GO" id="GO:0042393">
    <property type="term" value="F:histone binding"/>
    <property type="evidence" value="ECO:0007669"/>
    <property type="project" value="TreeGrafter"/>
</dbReference>
<sequence length="337" mass="38967">MSSLVERLRVRSEKRPLYNLDDSDDDDFVVGKGSKSKQEEKPAERIERDDAVSPLTEIEKILDCEMRPTVVDANDSSKSMVSVLDLTGQDQRINNLDELFMLMHFLDAGKFASIEDFQKEFKDINQEEQVDRLHKMLAPHLLRTSVWIKVYIFFSWQVDSGTVYEYYCTMPVGTKEELDDIIRYGSKELFVDESDEAKSRQIHYDDAAIDRQDFDKVANFEYIDEVEAAAAEQEESKKQLRNEKASNSNTDRANYWDELLKDRYEVHQIEEFTSMGKGKRSRKQMASAEEDIAGLRDVTSEDEDYSYEDELTDTEASIPGSVSGRRGQFSKRKTRGI</sequence>
<reference evidence="6 7" key="1">
    <citation type="journal article" date="2014" name="Agronomy (Basel)">
        <title>A Draft Genome Sequence for Ensete ventricosum, the Drought-Tolerant Tree Against Hunger.</title>
        <authorList>
            <person name="Harrison J."/>
            <person name="Moore K.A."/>
            <person name="Paszkiewicz K."/>
            <person name="Jones T."/>
            <person name="Grant M."/>
            <person name="Ambacheew D."/>
            <person name="Muzemil S."/>
            <person name="Studholme D.J."/>
        </authorList>
    </citation>
    <scope>NUCLEOTIDE SEQUENCE [LARGE SCALE GENOMIC DNA]</scope>
</reference>
<evidence type="ECO:0000256" key="3">
    <source>
        <dbReference type="SAM" id="Coils"/>
    </source>
</evidence>
<dbReference type="InterPro" id="IPR000330">
    <property type="entry name" value="SNF2_N"/>
</dbReference>
<dbReference type="PANTHER" id="PTHR45623:SF17">
    <property type="entry name" value="CHROMODOMAIN-HELICASE-DNA-BINDING PROTEIN 3-RELATED"/>
    <property type="match status" value="1"/>
</dbReference>
<dbReference type="GO" id="GO:0005634">
    <property type="term" value="C:nucleus"/>
    <property type="evidence" value="ECO:0007669"/>
    <property type="project" value="UniProtKB-SubCell"/>
</dbReference>
<evidence type="ECO:0000256" key="2">
    <source>
        <dbReference type="ARBA" id="ARBA00023242"/>
    </source>
</evidence>
<dbReference type="Pfam" id="PF06465">
    <property type="entry name" value="DUF1087"/>
    <property type="match status" value="1"/>
</dbReference>
<comment type="subcellular location">
    <subcellularLocation>
        <location evidence="1">Nucleus</location>
    </subcellularLocation>
</comment>
<dbReference type="AlphaFoldDB" id="A0A426ZED3"/>
<dbReference type="Pfam" id="PF00176">
    <property type="entry name" value="SNF2-rel_dom"/>
    <property type="match status" value="1"/>
</dbReference>